<proteinExistence type="predicted"/>
<evidence type="ECO:0000313" key="2">
    <source>
        <dbReference type="EMBL" id="OLN81717.1"/>
    </source>
</evidence>
<dbReference type="Pfam" id="PF08241">
    <property type="entry name" value="Methyltransf_11"/>
    <property type="match status" value="1"/>
</dbReference>
<sequence length="322" mass="34914">MASSATVQAPVPPVEKTFRSYTPEQGSNYAENRMGYHDSLYKVIVGHHTSTGGKMGTLLDVGCGPGTVARELGPQFARAIGLDPAPGMIAAARSIGGFSATHEPIQFHVSTAEELGANLSPAVADASVDIVTAATAAHWFNMPGFWAAAARVLKPGGTVAIWTGSAMYIHPSTPNASRLQAVLKEFRTTHLEPYMAQGNFLGETNYEALPLPWTLEKPMTEFDESSFFRKTWNRRGSLAPGEEFFLGQKTLDMDAIENFFGTVSPVTRWREAHPEDVGTERDVARLARRRIEALLHEAGVKKGKEIVTTGISGVLLMVKKRS</sequence>
<dbReference type="AlphaFoldDB" id="A0A1Q8RBI7"/>
<evidence type="ECO:0000259" key="1">
    <source>
        <dbReference type="Pfam" id="PF08241"/>
    </source>
</evidence>
<keyword evidence="3" id="KW-1185">Reference proteome</keyword>
<dbReference type="CDD" id="cd02440">
    <property type="entry name" value="AdoMet_MTases"/>
    <property type="match status" value="1"/>
</dbReference>
<keyword evidence="2" id="KW-0489">Methyltransferase</keyword>
<dbReference type="Proteomes" id="UP000186583">
    <property type="component" value="Unassembled WGS sequence"/>
</dbReference>
<organism evidence="2 3">
    <name type="scientific">Colletotrichum chlorophyti</name>
    <dbReference type="NCBI Taxonomy" id="708187"/>
    <lineage>
        <taxon>Eukaryota</taxon>
        <taxon>Fungi</taxon>
        <taxon>Dikarya</taxon>
        <taxon>Ascomycota</taxon>
        <taxon>Pezizomycotina</taxon>
        <taxon>Sordariomycetes</taxon>
        <taxon>Hypocreomycetidae</taxon>
        <taxon>Glomerellales</taxon>
        <taxon>Glomerellaceae</taxon>
        <taxon>Colletotrichum</taxon>
    </lineage>
</organism>
<accession>A0A1Q8RBI7</accession>
<dbReference type="OrthoDB" id="10027013at2759"/>
<dbReference type="EMBL" id="MPGH01000242">
    <property type="protein sequence ID" value="OLN81717.1"/>
    <property type="molecule type" value="Genomic_DNA"/>
</dbReference>
<dbReference type="PANTHER" id="PTHR44942">
    <property type="entry name" value="METHYLTRANSF_11 DOMAIN-CONTAINING PROTEIN"/>
    <property type="match status" value="1"/>
</dbReference>
<feature type="domain" description="Methyltransferase type 11" evidence="1">
    <location>
        <begin position="59"/>
        <end position="161"/>
    </location>
</feature>
<dbReference type="PANTHER" id="PTHR44942:SF10">
    <property type="entry name" value="METHYLTRANSFERASE TYPE 11 DOMAIN-CONTAINING PROTEIN"/>
    <property type="match status" value="1"/>
</dbReference>
<keyword evidence="2" id="KW-0808">Transferase</keyword>
<name>A0A1Q8RBI7_9PEZI</name>
<comment type="caution">
    <text evidence="2">The sequence shown here is derived from an EMBL/GenBank/DDBJ whole genome shotgun (WGS) entry which is preliminary data.</text>
</comment>
<gene>
    <name evidence="2" type="ORF">CCHL11_06915</name>
</gene>
<dbReference type="GO" id="GO:0008757">
    <property type="term" value="F:S-adenosylmethionine-dependent methyltransferase activity"/>
    <property type="evidence" value="ECO:0007669"/>
    <property type="project" value="InterPro"/>
</dbReference>
<protein>
    <submittedName>
        <fullName evidence="2">Trans-aconitate 3-methyltransferase</fullName>
    </submittedName>
</protein>
<reference evidence="2 3" key="1">
    <citation type="submission" date="2016-11" db="EMBL/GenBank/DDBJ databases">
        <title>Draft Genome Assembly of Colletotrichum chlorophyti a pathogen of herbaceous plants.</title>
        <authorList>
            <person name="Gan P."/>
            <person name="Narusaka M."/>
            <person name="Tsushima A."/>
            <person name="Narusaka Y."/>
            <person name="Takano Y."/>
            <person name="Shirasu K."/>
        </authorList>
    </citation>
    <scope>NUCLEOTIDE SEQUENCE [LARGE SCALE GENOMIC DNA]</scope>
    <source>
        <strain evidence="2 3">NTL11</strain>
    </source>
</reference>
<dbReference type="STRING" id="708187.A0A1Q8RBI7"/>
<evidence type="ECO:0000313" key="3">
    <source>
        <dbReference type="Proteomes" id="UP000186583"/>
    </source>
</evidence>
<dbReference type="InterPro" id="IPR029063">
    <property type="entry name" value="SAM-dependent_MTases_sf"/>
</dbReference>
<dbReference type="SUPFAM" id="SSF53335">
    <property type="entry name" value="S-adenosyl-L-methionine-dependent methyltransferases"/>
    <property type="match status" value="1"/>
</dbReference>
<dbReference type="InterPro" id="IPR051052">
    <property type="entry name" value="Diverse_substrate_MTase"/>
</dbReference>
<dbReference type="InterPro" id="IPR013216">
    <property type="entry name" value="Methyltransf_11"/>
</dbReference>
<dbReference type="GO" id="GO:0032259">
    <property type="term" value="P:methylation"/>
    <property type="evidence" value="ECO:0007669"/>
    <property type="project" value="UniProtKB-KW"/>
</dbReference>
<dbReference type="Gene3D" id="3.40.50.150">
    <property type="entry name" value="Vaccinia Virus protein VP39"/>
    <property type="match status" value="1"/>
</dbReference>